<dbReference type="RefSeq" id="WP_173127630.1">
    <property type="nucleotide sequence ID" value="NZ_CBCSGW010000006.1"/>
</dbReference>
<proteinExistence type="predicted"/>
<dbReference type="Proteomes" id="UP000763557">
    <property type="component" value="Unassembled WGS sequence"/>
</dbReference>
<keyword evidence="2" id="KW-1185">Reference proteome</keyword>
<name>A0ABX2F0J8_9PSEU</name>
<gene>
    <name evidence="1" type="ORF">GC106_20320</name>
</gene>
<dbReference type="Pfam" id="PF20060">
    <property type="entry name" value="DUF6459"/>
    <property type="match status" value="1"/>
</dbReference>
<dbReference type="EMBL" id="JAAATY010000004">
    <property type="protein sequence ID" value="NRN64826.1"/>
    <property type="molecule type" value="Genomic_DNA"/>
</dbReference>
<comment type="caution">
    <text evidence="1">The sequence shown here is derived from an EMBL/GenBank/DDBJ whole genome shotgun (WGS) entry which is preliminary data.</text>
</comment>
<dbReference type="InterPro" id="IPR045596">
    <property type="entry name" value="DUF6459"/>
</dbReference>
<evidence type="ECO:0000313" key="1">
    <source>
        <dbReference type="EMBL" id="NRN64826.1"/>
    </source>
</evidence>
<evidence type="ECO:0000313" key="2">
    <source>
        <dbReference type="Proteomes" id="UP000763557"/>
    </source>
</evidence>
<protein>
    <submittedName>
        <fullName evidence="1">Uncharacterized protein</fullName>
    </submittedName>
</protein>
<organism evidence="1 2">
    <name type="scientific">Kibdelosporangium persicum</name>
    <dbReference type="NCBI Taxonomy" id="2698649"/>
    <lineage>
        <taxon>Bacteria</taxon>
        <taxon>Bacillati</taxon>
        <taxon>Actinomycetota</taxon>
        <taxon>Actinomycetes</taxon>
        <taxon>Pseudonocardiales</taxon>
        <taxon>Pseudonocardiaceae</taxon>
        <taxon>Kibdelosporangium</taxon>
    </lineage>
</organism>
<sequence length="147" mass="16710">MTTPTLRPLRTYEPIRGQVLVPVRRPAPAPPVVQPLVTPDNGQFMLIATKILEVLDGRRPLGHLRALVADPVYQAAITRLRTTPPVGVRYQLSSIHSCQPAPEVVEACGLVETARHGVRERRAHAMACRFELHEERWRCVYFRIMFR</sequence>
<accession>A0ABX2F0J8</accession>
<reference evidence="1 2" key="1">
    <citation type="submission" date="2020-01" db="EMBL/GenBank/DDBJ databases">
        <title>Kibdelosporangium persica a novel Actinomycetes from a hot desert in Iran.</title>
        <authorList>
            <person name="Safaei N."/>
            <person name="Zaburannyi N."/>
            <person name="Mueller R."/>
            <person name="Wink J."/>
        </authorList>
    </citation>
    <scope>NUCLEOTIDE SEQUENCE [LARGE SCALE GENOMIC DNA]</scope>
    <source>
        <strain evidence="1 2">4NS15</strain>
    </source>
</reference>